<comment type="caution">
    <text evidence="1">The sequence shown here is derived from an EMBL/GenBank/DDBJ whole genome shotgun (WGS) entry which is preliminary data.</text>
</comment>
<name>A0A6A0A4E2_HAELA</name>
<evidence type="ECO:0000313" key="1">
    <source>
        <dbReference type="EMBL" id="GFH27614.1"/>
    </source>
</evidence>
<accession>A0A6A0A4E2</accession>
<gene>
    <name evidence="1" type="ORF">HaLaN_25968</name>
</gene>
<organism evidence="1 2">
    <name type="scientific">Haematococcus lacustris</name>
    <name type="common">Green alga</name>
    <name type="synonym">Haematococcus pluvialis</name>
    <dbReference type="NCBI Taxonomy" id="44745"/>
    <lineage>
        <taxon>Eukaryota</taxon>
        <taxon>Viridiplantae</taxon>
        <taxon>Chlorophyta</taxon>
        <taxon>core chlorophytes</taxon>
        <taxon>Chlorophyceae</taxon>
        <taxon>CS clade</taxon>
        <taxon>Chlamydomonadales</taxon>
        <taxon>Haematococcaceae</taxon>
        <taxon>Haematococcus</taxon>
    </lineage>
</organism>
<keyword evidence="2" id="KW-1185">Reference proteome</keyword>
<sequence>MAPCFLVYKMGIGVRCYMFASQNSPSQVNISPYSLFAGHSYAYRVGGSTTVRQSCARNKEYGRVHGLLNMQCKADAELQSLDSAQGAQRPSMLHPPVAQHSANAPLWYRGMCGKGPHWLPVWDQ</sequence>
<dbReference type="EMBL" id="BLLF01003546">
    <property type="protein sequence ID" value="GFH27614.1"/>
    <property type="molecule type" value="Genomic_DNA"/>
</dbReference>
<protein>
    <submittedName>
        <fullName evidence="1">Uncharacterized protein</fullName>
    </submittedName>
</protein>
<evidence type="ECO:0000313" key="2">
    <source>
        <dbReference type="Proteomes" id="UP000485058"/>
    </source>
</evidence>
<dbReference type="Proteomes" id="UP000485058">
    <property type="component" value="Unassembled WGS sequence"/>
</dbReference>
<reference evidence="1 2" key="1">
    <citation type="submission" date="2020-02" db="EMBL/GenBank/DDBJ databases">
        <title>Draft genome sequence of Haematococcus lacustris strain NIES-144.</title>
        <authorList>
            <person name="Morimoto D."/>
            <person name="Nakagawa S."/>
            <person name="Yoshida T."/>
            <person name="Sawayama S."/>
        </authorList>
    </citation>
    <scope>NUCLEOTIDE SEQUENCE [LARGE SCALE GENOMIC DNA]</scope>
    <source>
        <strain evidence="1 2">NIES-144</strain>
    </source>
</reference>
<proteinExistence type="predicted"/>
<dbReference type="AlphaFoldDB" id="A0A6A0A4E2"/>